<dbReference type="RefSeq" id="WP_218547175.1">
    <property type="nucleotide sequence ID" value="NZ_JAGSPD010000011.1"/>
</dbReference>
<dbReference type="CDD" id="cd00063">
    <property type="entry name" value="FN3"/>
    <property type="match status" value="1"/>
</dbReference>
<accession>A0A9X1JT07</accession>
<evidence type="ECO:0000313" key="3">
    <source>
        <dbReference type="EMBL" id="MBV7270172.1"/>
    </source>
</evidence>
<comment type="caution">
    <text evidence="3">The sequence shown here is derived from an EMBL/GenBank/DDBJ whole genome shotgun (WGS) entry which is preliminary data.</text>
</comment>
<feature type="domain" description="YDG" evidence="2">
    <location>
        <begin position="246"/>
        <end position="309"/>
    </location>
</feature>
<sequence>MRLFLHNAPSSAYAGGILYFDGGAQSGFDLNFEVDIAVESCPAPTAQITSPVFGTETSSTLTLSSFTVPASGADGYAIYINDTNSFTSPSDGDEPTADTSWNGSGQQAVYFGTSASPSITVTDLDPGTPYFFQVYAYNDCSGTETYETTGLNANDTTALGVLTITGLTGNDKIYDDTAAASASGTASLSGVVSGANDVSLGGSPVFTFASANVGTGITINTTGYTLSGTDAGKYTLTQPTLSADITAKELTITGLTGDDKVYDDTTAASATGTASLVGVETGDDVGLGGSPVFAFVSANVGTGITINTTG</sequence>
<dbReference type="Proteomes" id="UP001138894">
    <property type="component" value="Unassembled WGS sequence"/>
</dbReference>
<dbReference type="EMBL" id="JAGSPD010000011">
    <property type="protein sequence ID" value="MBV7270172.1"/>
    <property type="molecule type" value="Genomic_DNA"/>
</dbReference>
<protein>
    <recommendedName>
        <fullName evidence="5">Fibronectin type-III domain-containing protein</fullName>
    </recommendedName>
</protein>
<dbReference type="InterPro" id="IPR003961">
    <property type="entry name" value="FN3_dom"/>
</dbReference>
<gene>
    <name evidence="3" type="ORF">KCG49_13330</name>
</gene>
<dbReference type="Pfam" id="PF00041">
    <property type="entry name" value="fn3"/>
    <property type="match status" value="1"/>
</dbReference>
<evidence type="ECO:0008006" key="5">
    <source>
        <dbReference type="Google" id="ProtNLM"/>
    </source>
</evidence>
<name>A0A9X1JT07_9FLAO</name>
<evidence type="ECO:0000259" key="2">
    <source>
        <dbReference type="Pfam" id="PF18657"/>
    </source>
</evidence>
<dbReference type="InterPro" id="IPR041248">
    <property type="entry name" value="YDG"/>
</dbReference>
<feature type="domain" description="Fibronectin type-III" evidence="1">
    <location>
        <begin position="55"/>
        <end position="143"/>
    </location>
</feature>
<organism evidence="3 4">
    <name type="scientific">Winogradskyella luteola</name>
    <dbReference type="NCBI Taxonomy" id="2828330"/>
    <lineage>
        <taxon>Bacteria</taxon>
        <taxon>Pseudomonadati</taxon>
        <taxon>Bacteroidota</taxon>
        <taxon>Flavobacteriia</taxon>
        <taxon>Flavobacteriales</taxon>
        <taxon>Flavobacteriaceae</taxon>
        <taxon>Winogradskyella</taxon>
    </lineage>
</organism>
<feature type="non-terminal residue" evidence="3">
    <location>
        <position position="310"/>
    </location>
</feature>
<dbReference type="Pfam" id="PF18657">
    <property type="entry name" value="YDG"/>
    <property type="match status" value="2"/>
</dbReference>
<dbReference type="AlphaFoldDB" id="A0A9X1JT07"/>
<feature type="domain" description="YDG" evidence="2">
    <location>
        <begin position="161"/>
        <end position="240"/>
    </location>
</feature>
<evidence type="ECO:0000313" key="4">
    <source>
        <dbReference type="Proteomes" id="UP001138894"/>
    </source>
</evidence>
<evidence type="ECO:0000259" key="1">
    <source>
        <dbReference type="Pfam" id="PF00041"/>
    </source>
</evidence>
<proteinExistence type="predicted"/>
<keyword evidence="4" id="KW-1185">Reference proteome</keyword>
<reference evidence="3" key="1">
    <citation type="submission" date="2021-04" db="EMBL/GenBank/DDBJ databases">
        <authorList>
            <person name="Pira H."/>
            <person name="Risdian C."/>
            <person name="Wink J."/>
        </authorList>
    </citation>
    <scope>NUCLEOTIDE SEQUENCE</scope>
    <source>
        <strain evidence="3">WHY3</strain>
    </source>
</reference>